<sequence length="740" mass="81347">MDPLSLTASIVAVTTVAVQVGKLLTGLHEDWEALPGRVHALNNEIQDFTVVLNQVNIAAQERRLSHWGSRGHLSLHAVLARAEVNLLDIKAILDKIVASSGSRKKAAIPRLLIWRKEQGRLAALQEMIRQVKSSLNVILGASNSHDMMHVRLQLEELSLKVQGPFPSYDEPAVPNGFIEALFQEHNKSVKQSLHEKYAQVDARIDRVEAMTRTQSTAMHTSQIQQIGPLYSASAPPARQNAVRQVSPVSAARIRANSTSVRVRLRQAQATCHPGCCCACHTERSATSPSFLHRMLGQVFIGYCGLPLLSSNCDRDNCARKQIPTATMEYWFPLGFCWSQIVRLHLAYDANTGPSLQLSTLRQVSDSAPCVGFALNGNTEGLKNLFQQGLASPRDWALYGQQYETCKFLMIAGADPTYRPIAKSDDCPSDKAGDIILRGNLTRATTEILRIMAEGSDYIERQNFNELHIIVLGLCSQDLEKTIRKRPHEVDVPDAAGRTPLQWAAARGDERAVITLLSWGADANHMDNKFNTPLTLAANQNQVICVRLLLEAGALPDPQLPKGTKFGTPLNCAARNASDPMVMKTLLDFDANIEATGVDGVTPLLHVARSSSATHAMLLLEYGANINAKSRSNQSPLTAAIQCNNHAVLKLLLERWSDNQQCPRLEGPYLLDIVAHSLLDLRSDNSDELNAAFEELRSVLRADAASDHDVASQMEQGLFQAFSDQDTESDGSAFEDAKERF</sequence>
<dbReference type="PANTHER" id="PTHR24198">
    <property type="entry name" value="ANKYRIN REPEAT AND PROTEIN KINASE DOMAIN-CONTAINING PROTEIN"/>
    <property type="match status" value="1"/>
</dbReference>
<dbReference type="Pfam" id="PF12796">
    <property type="entry name" value="Ank_2"/>
    <property type="match status" value="2"/>
</dbReference>
<dbReference type="OrthoDB" id="341259at2759"/>
<gene>
    <name evidence="5" type="ORF">ISF_09126</name>
</gene>
<dbReference type="SUPFAM" id="SSF48403">
    <property type="entry name" value="Ankyrin repeat"/>
    <property type="match status" value="1"/>
</dbReference>
<dbReference type="AlphaFoldDB" id="A0A162K3S6"/>
<dbReference type="GeneID" id="30025418"/>
<keyword evidence="1" id="KW-0677">Repeat</keyword>
<feature type="repeat" description="ANK" evidence="3">
    <location>
        <begin position="598"/>
        <end position="630"/>
    </location>
</feature>
<dbReference type="EMBL" id="AZHB01000042">
    <property type="protein sequence ID" value="OAA52958.1"/>
    <property type="molecule type" value="Genomic_DNA"/>
</dbReference>
<evidence type="ECO:0000256" key="2">
    <source>
        <dbReference type="ARBA" id="ARBA00023043"/>
    </source>
</evidence>
<dbReference type="PROSITE" id="PS50088">
    <property type="entry name" value="ANK_REPEAT"/>
    <property type="match status" value="2"/>
</dbReference>
<dbReference type="Gene3D" id="1.25.40.20">
    <property type="entry name" value="Ankyrin repeat-containing domain"/>
    <property type="match status" value="1"/>
</dbReference>
<dbReference type="PANTHER" id="PTHR24198:SF165">
    <property type="entry name" value="ANKYRIN REPEAT-CONTAINING PROTEIN-RELATED"/>
    <property type="match status" value="1"/>
</dbReference>
<dbReference type="PROSITE" id="PS50297">
    <property type="entry name" value="ANK_REP_REGION"/>
    <property type="match status" value="2"/>
</dbReference>
<evidence type="ECO:0000256" key="4">
    <source>
        <dbReference type="SAM" id="MobiDB-lite"/>
    </source>
</evidence>
<proteinExistence type="predicted"/>
<dbReference type="STRING" id="1081104.A0A162K3S6"/>
<accession>A0A162K3S6</accession>
<dbReference type="SMART" id="SM00248">
    <property type="entry name" value="ANK"/>
    <property type="match status" value="6"/>
</dbReference>
<organism evidence="5 6">
    <name type="scientific">Cordyceps fumosorosea (strain ARSEF 2679)</name>
    <name type="common">Isaria fumosorosea</name>
    <dbReference type="NCBI Taxonomy" id="1081104"/>
    <lineage>
        <taxon>Eukaryota</taxon>
        <taxon>Fungi</taxon>
        <taxon>Dikarya</taxon>
        <taxon>Ascomycota</taxon>
        <taxon>Pezizomycotina</taxon>
        <taxon>Sordariomycetes</taxon>
        <taxon>Hypocreomycetidae</taxon>
        <taxon>Hypocreales</taxon>
        <taxon>Cordycipitaceae</taxon>
        <taxon>Cordyceps</taxon>
    </lineage>
</organism>
<feature type="region of interest" description="Disordered" evidence="4">
    <location>
        <begin position="717"/>
        <end position="740"/>
    </location>
</feature>
<reference evidence="5 6" key="1">
    <citation type="journal article" date="2016" name="Genome Biol. Evol.">
        <title>Divergent and convergent evolution of fungal pathogenicity.</title>
        <authorList>
            <person name="Shang Y."/>
            <person name="Xiao G."/>
            <person name="Zheng P."/>
            <person name="Cen K."/>
            <person name="Zhan S."/>
            <person name="Wang C."/>
        </authorList>
    </citation>
    <scope>NUCLEOTIDE SEQUENCE [LARGE SCALE GENOMIC DNA]</scope>
    <source>
        <strain evidence="5 6">ARSEF 2679</strain>
    </source>
</reference>
<comment type="caution">
    <text evidence="5">The sequence shown here is derived from an EMBL/GenBank/DDBJ whole genome shotgun (WGS) entry which is preliminary data.</text>
</comment>
<protein>
    <submittedName>
        <fullName evidence="5">Ankyrin repeat containing protein</fullName>
    </submittedName>
</protein>
<evidence type="ECO:0000256" key="1">
    <source>
        <dbReference type="ARBA" id="ARBA00022737"/>
    </source>
</evidence>
<evidence type="ECO:0000313" key="6">
    <source>
        <dbReference type="Proteomes" id="UP000076744"/>
    </source>
</evidence>
<feature type="repeat" description="ANK" evidence="3">
    <location>
        <begin position="495"/>
        <end position="527"/>
    </location>
</feature>
<name>A0A162K3S6_CORFA</name>
<evidence type="ECO:0000313" key="5">
    <source>
        <dbReference type="EMBL" id="OAA52958.1"/>
    </source>
</evidence>
<dbReference type="InterPro" id="IPR002110">
    <property type="entry name" value="Ankyrin_rpt"/>
</dbReference>
<dbReference type="Proteomes" id="UP000076744">
    <property type="component" value="Unassembled WGS sequence"/>
</dbReference>
<keyword evidence="2 3" id="KW-0040">ANK repeat</keyword>
<evidence type="ECO:0000256" key="3">
    <source>
        <dbReference type="PROSITE-ProRule" id="PRU00023"/>
    </source>
</evidence>
<dbReference type="InterPro" id="IPR036770">
    <property type="entry name" value="Ankyrin_rpt-contain_sf"/>
</dbReference>
<keyword evidence="6" id="KW-1185">Reference proteome</keyword>
<dbReference type="RefSeq" id="XP_018700043.1">
    <property type="nucleotide sequence ID" value="XM_018852729.1"/>
</dbReference>